<protein>
    <recommendedName>
        <fullName evidence="5">Thioesterase</fullName>
    </recommendedName>
</protein>
<feature type="region of interest" description="Disordered" evidence="2">
    <location>
        <begin position="194"/>
        <end position="222"/>
    </location>
</feature>
<dbReference type="PANTHER" id="PTHR12475:SF4">
    <property type="entry name" value="PROTEIN THEM6"/>
    <property type="match status" value="1"/>
</dbReference>
<dbReference type="Proteomes" id="UP000030671">
    <property type="component" value="Unassembled WGS sequence"/>
</dbReference>
<dbReference type="InterPro" id="IPR051490">
    <property type="entry name" value="THEM6_lcsJ_thioesterase"/>
</dbReference>
<proteinExistence type="inferred from homology"/>
<dbReference type="Pfam" id="PF13279">
    <property type="entry name" value="4HBT_2"/>
    <property type="match status" value="1"/>
</dbReference>
<dbReference type="KEGG" id="hir:HETIRDRAFT_419288"/>
<dbReference type="HOGENOM" id="CLU_043860_1_0_1"/>
<dbReference type="InterPro" id="IPR029069">
    <property type="entry name" value="HotDog_dom_sf"/>
</dbReference>
<gene>
    <name evidence="3" type="ORF">HETIRDRAFT_419288</name>
</gene>
<dbReference type="eggNOG" id="KOG4366">
    <property type="taxonomic scope" value="Eukaryota"/>
</dbReference>
<comment type="similarity">
    <text evidence="1">Belongs to the lcsJ thioesterase family.</text>
</comment>
<evidence type="ECO:0000256" key="2">
    <source>
        <dbReference type="SAM" id="MobiDB-lite"/>
    </source>
</evidence>
<dbReference type="OrthoDB" id="265761at2759"/>
<dbReference type="GeneID" id="20673556"/>
<keyword evidence="4" id="KW-1185">Reference proteome</keyword>
<dbReference type="EMBL" id="KI925460">
    <property type="protein sequence ID" value="ETW79601.1"/>
    <property type="molecule type" value="Genomic_DNA"/>
</dbReference>
<dbReference type="SUPFAM" id="SSF54637">
    <property type="entry name" value="Thioesterase/thiol ester dehydrase-isomerase"/>
    <property type="match status" value="1"/>
</dbReference>
<dbReference type="PANTHER" id="PTHR12475">
    <property type="match status" value="1"/>
</dbReference>
<dbReference type="Gene3D" id="3.10.129.10">
    <property type="entry name" value="Hotdog Thioesterase"/>
    <property type="match status" value="1"/>
</dbReference>
<evidence type="ECO:0000313" key="4">
    <source>
        <dbReference type="Proteomes" id="UP000030671"/>
    </source>
</evidence>
<dbReference type="AlphaFoldDB" id="W4K3E7"/>
<evidence type="ECO:0008006" key="5">
    <source>
        <dbReference type="Google" id="ProtNLM"/>
    </source>
</evidence>
<dbReference type="RefSeq" id="XP_009548170.1">
    <property type="nucleotide sequence ID" value="XM_009549875.1"/>
</dbReference>
<evidence type="ECO:0000313" key="3">
    <source>
        <dbReference type="EMBL" id="ETW79601.1"/>
    </source>
</evidence>
<dbReference type="CDD" id="cd00586">
    <property type="entry name" value="4HBT"/>
    <property type="match status" value="1"/>
</dbReference>
<dbReference type="InParanoid" id="W4K3E7"/>
<sequence length="391" mass="42571">MDQLQPYLNLAAAQQYLPVLGKLLPRAVKYLGLFVLALNLPSLPFGWHVRVFSPLFHLRFRFFLFRLSLLLHSRQERKKAKDKWLENLSPIGESPFEKTITYHAWAGIDDCDFNLHLSNSCYPKILDCARFKAALAYFPTFLRAGGWIALGATHFNFIREIPIFSPYQVRMSIASWDNKWMFLVIRFVTFPKKTKGSDKKAHSSKTPPTATTDGPPFLSLHTPASGLTTPSPALVSAPAPAPTSTGIPGAAAAMRALAAQTTEPDGATLNCLSVNELVFKHGRITVPPALVLAGDGFAAPPPDADLAAGARPFSAANPPPHWAAVQALLRAGGVRGVSEFIRGGWRDVPEGGRWWEAALGGAVEAQRAANYELVKGVRRGMEGAREVVQGA</sequence>
<reference evidence="3 4" key="1">
    <citation type="journal article" date="2012" name="New Phytol.">
        <title>Insight into trade-off between wood decay and parasitism from the genome of a fungal forest pathogen.</title>
        <authorList>
            <person name="Olson A."/>
            <person name="Aerts A."/>
            <person name="Asiegbu F."/>
            <person name="Belbahri L."/>
            <person name="Bouzid O."/>
            <person name="Broberg A."/>
            <person name="Canback B."/>
            <person name="Coutinho P.M."/>
            <person name="Cullen D."/>
            <person name="Dalman K."/>
            <person name="Deflorio G."/>
            <person name="van Diepen L.T."/>
            <person name="Dunand C."/>
            <person name="Duplessis S."/>
            <person name="Durling M."/>
            <person name="Gonthier P."/>
            <person name="Grimwood J."/>
            <person name="Fossdal C.G."/>
            <person name="Hansson D."/>
            <person name="Henrissat B."/>
            <person name="Hietala A."/>
            <person name="Himmelstrand K."/>
            <person name="Hoffmeister D."/>
            <person name="Hogberg N."/>
            <person name="James T.Y."/>
            <person name="Karlsson M."/>
            <person name="Kohler A."/>
            <person name="Kues U."/>
            <person name="Lee Y.H."/>
            <person name="Lin Y.C."/>
            <person name="Lind M."/>
            <person name="Lindquist E."/>
            <person name="Lombard V."/>
            <person name="Lucas S."/>
            <person name="Lunden K."/>
            <person name="Morin E."/>
            <person name="Murat C."/>
            <person name="Park J."/>
            <person name="Raffaello T."/>
            <person name="Rouze P."/>
            <person name="Salamov A."/>
            <person name="Schmutz J."/>
            <person name="Solheim H."/>
            <person name="Stahlberg J."/>
            <person name="Velez H."/>
            <person name="de Vries R.P."/>
            <person name="Wiebenga A."/>
            <person name="Woodward S."/>
            <person name="Yakovlev I."/>
            <person name="Garbelotto M."/>
            <person name="Martin F."/>
            <person name="Grigoriev I.V."/>
            <person name="Stenlid J."/>
        </authorList>
    </citation>
    <scope>NUCLEOTIDE SEQUENCE [LARGE SCALE GENOMIC DNA]</scope>
    <source>
        <strain evidence="3 4">TC 32-1</strain>
    </source>
</reference>
<organism evidence="3 4">
    <name type="scientific">Heterobasidion irregulare (strain TC 32-1)</name>
    <dbReference type="NCBI Taxonomy" id="747525"/>
    <lineage>
        <taxon>Eukaryota</taxon>
        <taxon>Fungi</taxon>
        <taxon>Dikarya</taxon>
        <taxon>Basidiomycota</taxon>
        <taxon>Agaricomycotina</taxon>
        <taxon>Agaricomycetes</taxon>
        <taxon>Russulales</taxon>
        <taxon>Bondarzewiaceae</taxon>
        <taxon>Heterobasidion</taxon>
        <taxon>Heterobasidion annosum species complex</taxon>
    </lineage>
</organism>
<name>W4K3E7_HETIT</name>
<accession>W4K3E7</accession>
<evidence type="ECO:0000256" key="1">
    <source>
        <dbReference type="ARBA" id="ARBA00038476"/>
    </source>
</evidence>